<dbReference type="PIRSF" id="PIRSF001563">
    <property type="entry name" value="Folylpolyglu_synth"/>
    <property type="match status" value="1"/>
</dbReference>
<dbReference type="InterPro" id="IPR001645">
    <property type="entry name" value="Folylpolyglutamate_synth"/>
</dbReference>
<evidence type="ECO:0000313" key="24">
    <source>
        <dbReference type="EMBL" id="MBK1825728.1"/>
    </source>
</evidence>
<protein>
    <recommendedName>
        <fullName evidence="8">Dihydrofolate synthase/folylpolyglutamate synthase</fullName>
        <ecNumber evidence="6">6.3.2.12</ecNumber>
        <ecNumber evidence="7">6.3.2.17</ecNumber>
    </recommendedName>
    <alternativeName>
        <fullName evidence="17">Folylpoly-gamma-glutamate synthetase-dihydrofolate synthetase</fullName>
    </alternativeName>
    <alternativeName>
        <fullName evidence="15">Folylpolyglutamate synthetase</fullName>
    </alternativeName>
    <alternativeName>
        <fullName evidence="16">Tetrahydrofolylpolyglutamate synthase</fullName>
    </alternativeName>
</protein>
<evidence type="ECO:0000256" key="17">
    <source>
        <dbReference type="ARBA" id="ARBA00032510"/>
    </source>
</evidence>
<feature type="domain" description="Mur ligase central" evidence="23">
    <location>
        <begin position="45"/>
        <end position="185"/>
    </location>
</feature>
<evidence type="ECO:0000256" key="13">
    <source>
        <dbReference type="ARBA" id="ARBA00022842"/>
    </source>
</evidence>
<comment type="function">
    <text evidence="2">Functions in two distinct reactions of the de novo folate biosynthetic pathway. Catalyzes the addition of a glutamate residue to dihydropteroate (7,8-dihydropteroate or H2Pte) to form dihydrofolate (7,8-dihydrofolate monoglutamate or H2Pte-Glu). Also catalyzes successive additions of L-glutamate to tetrahydrofolate or 10-formyltetrahydrofolate or 5,10-methylenetetrahydrofolate, leading to folylpolyglutamate derivatives.</text>
</comment>
<dbReference type="GO" id="GO:0004326">
    <property type="term" value="F:tetrahydrofolylpolyglutamate synthase activity"/>
    <property type="evidence" value="ECO:0007669"/>
    <property type="project" value="UniProtKB-EC"/>
</dbReference>
<gene>
    <name evidence="24" type="ORF">JIN81_01745</name>
</gene>
<keyword evidence="14" id="KW-0289">Folate biosynthesis</keyword>
<feature type="domain" description="Mur ligase C-terminal" evidence="22">
    <location>
        <begin position="268"/>
        <end position="382"/>
    </location>
</feature>
<sequence>MNYRESIDWLFSTQLFGIKLGLDGPKRLLRQALAYPSHGVKVVHVAGTNGKGSTCAMVDSVARAVGMRTGLFTSPHLVDFRERIRVSGEEIPEEACAEMLTALRSLCESLDAHPTFFEITLVLAMQWFRERECELIVLETGMGGRLDATTAVPADVCGITPIGLDHTQWLGETLEEIAVEKAGIMVEGKPVISSPQEPSVERVLRMEANERRSPIHVVSEPLLGYSLGMPGEHQAWNAALALECLHALGIPMNFESVQHGLSSVQWPGRFEVIELDGRIVVFDGAHNPAAAEVLAKTWKARFGERRASLVFSAVATKDLAGLGSRLEPLAQEIHLCPVSTERAVMPTELSEGFAGDAKLHASAPEAFCAAMQGDGPVLVAGSLFLIGEIKAMLRGDDWRSTEQ</sequence>
<keyword evidence="13" id="KW-0460">Magnesium</keyword>
<evidence type="ECO:0000256" key="8">
    <source>
        <dbReference type="ARBA" id="ARBA00019357"/>
    </source>
</evidence>
<dbReference type="SUPFAM" id="SSF53623">
    <property type="entry name" value="MurD-like peptide ligases, catalytic domain"/>
    <property type="match status" value="1"/>
</dbReference>
<dbReference type="Proteomes" id="UP000658278">
    <property type="component" value="Unassembled WGS sequence"/>
</dbReference>
<comment type="catalytic activity">
    <reaction evidence="19">
        <text>10-formyltetrahydrofolyl-(gamma-L-Glu)(n) + L-glutamate + ATP = 10-formyltetrahydrofolyl-(gamma-L-Glu)(n+1) + ADP + phosphate + H(+)</text>
        <dbReference type="Rhea" id="RHEA:51904"/>
        <dbReference type="Rhea" id="RHEA-COMP:13088"/>
        <dbReference type="Rhea" id="RHEA-COMP:14300"/>
        <dbReference type="ChEBI" id="CHEBI:15378"/>
        <dbReference type="ChEBI" id="CHEBI:29985"/>
        <dbReference type="ChEBI" id="CHEBI:30616"/>
        <dbReference type="ChEBI" id="CHEBI:43474"/>
        <dbReference type="ChEBI" id="CHEBI:134413"/>
        <dbReference type="ChEBI" id="CHEBI:456216"/>
        <dbReference type="EC" id="6.3.2.17"/>
    </reaction>
</comment>
<comment type="caution">
    <text evidence="24">The sequence shown here is derived from an EMBL/GenBank/DDBJ whole genome shotgun (WGS) entry which is preliminary data.</text>
</comment>
<dbReference type="GO" id="GO:0046872">
    <property type="term" value="F:metal ion binding"/>
    <property type="evidence" value="ECO:0007669"/>
    <property type="project" value="UniProtKB-KW"/>
</dbReference>
<dbReference type="GO" id="GO:0046656">
    <property type="term" value="P:folic acid biosynthetic process"/>
    <property type="evidence" value="ECO:0007669"/>
    <property type="project" value="UniProtKB-KW"/>
</dbReference>
<dbReference type="FunFam" id="3.40.1190.10:FF:000011">
    <property type="entry name" value="Folylpolyglutamate synthase/dihydrofolate synthase"/>
    <property type="match status" value="1"/>
</dbReference>
<dbReference type="Pfam" id="PF08245">
    <property type="entry name" value="Mur_ligase_M"/>
    <property type="match status" value="1"/>
</dbReference>
<keyword evidence="9" id="KW-0436">Ligase</keyword>
<reference evidence="24" key="1">
    <citation type="submission" date="2021-01" db="EMBL/GenBank/DDBJ databases">
        <title>Modified the classification status of verrucomicrobia.</title>
        <authorList>
            <person name="Feng X."/>
        </authorList>
    </citation>
    <scope>NUCLEOTIDE SEQUENCE</scope>
    <source>
        <strain evidence="24">KCTC 22201</strain>
    </source>
</reference>
<dbReference type="EC" id="6.3.2.17" evidence="7"/>
<dbReference type="InterPro" id="IPR004101">
    <property type="entry name" value="Mur_ligase_C"/>
</dbReference>
<evidence type="ECO:0000256" key="16">
    <source>
        <dbReference type="ARBA" id="ARBA00030592"/>
    </source>
</evidence>
<organism evidence="24 25">
    <name type="scientific">Haloferula rosea</name>
    <dbReference type="NCBI Taxonomy" id="490093"/>
    <lineage>
        <taxon>Bacteria</taxon>
        <taxon>Pseudomonadati</taxon>
        <taxon>Verrucomicrobiota</taxon>
        <taxon>Verrucomicrobiia</taxon>
        <taxon>Verrucomicrobiales</taxon>
        <taxon>Verrucomicrobiaceae</taxon>
        <taxon>Haloferula</taxon>
    </lineage>
</organism>
<evidence type="ECO:0000256" key="3">
    <source>
        <dbReference type="ARBA" id="ARBA00004799"/>
    </source>
</evidence>
<dbReference type="Pfam" id="PF02875">
    <property type="entry name" value="Mur_ligase_C"/>
    <property type="match status" value="1"/>
</dbReference>
<evidence type="ECO:0000256" key="7">
    <source>
        <dbReference type="ARBA" id="ARBA00013025"/>
    </source>
</evidence>
<evidence type="ECO:0000256" key="5">
    <source>
        <dbReference type="ARBA" id="ARBA00008276"/>
    </source>
</evidence>
<evidence type="ECO:0000256" key="6">
    <source>
        <dbReference type="ARBA" id="ARBA00013023"/>
    </source>
</evidence>
<keyword evidence="11" id="KW-0547">Nucleotide-binding</keyword>
<evidence type="ECO:0000256" key="18">
    <source>
        <dbReference type="ARBA" id="ARBA00047493"/>
    </source>
</evidence>
<comment type="catalytic activity">
    <reaction evidence="20">
        <text>(6R)-5,10-methylenetetrahydrofolyl-(gamma-L-Glu)(n) + L-glutamate + ATP = (6R)-5,10-methylenetetrahydrofolyl-(gamma-L-Glu)(n+1) + ADP + phosphate + H(+)</text>
        <dbReference type="Rhea" id="RHEA:51912"/>
        <dbReference type="Rhea" id="RHEA-COMP:13257"/>
        <dbReference type="Rhea" id="RHEA-COMP:13258"/>
        <dbReference type="ChEBI" id="CHEBI:15378"/>
        <dbReference type="ChEBI" id="CHEBI:29985"/>
        <dbReference type="ChEBI" id="CHEBI:30616"/>
        <dbReference type="ChEBI" id="CHEBI:43474"/>
        <dbReference type="ChEBI" id="CHEBI:136572"/>
        <dbReference type="ChEBI" id="CHEBI:456216"/>
        <dbReference type="EC" id="6.3.2.17"/>
    </reaction>
</comment>
<comment type="similarity">
    <text evidence="5">Belongs to the folylpolyglutamate synthase family.</text>
</comment>
<comment type="pathway">
    <text evidence="3">Cofactor biosynthesis; tetrahydrofolate biosynthesis; 7,8-dihydrofolate from 2-amino-4-hydroxy-6-hydroxymethyl-7,8-dihydropteridine diphosphate and 4-aminobenzoate: step 2/2.</text>
</comment>
<dbReference type="EMBL" id="JAENII010000001">
    <property type="protein sequence ID" value="MBK1825728.1"/>
    <property type="molecule type" value="Genomic_DNA"/>
</dbReference>
<dbReference type="InterPro" id="IPR036565">
    <property type="entry name" value="Mur-like_cat_sf"/>
</dbReference>
<evidence type="ECO:0000259" key="23">
    <source>
        <dbReference type="Pfam" id="PF08245"/>
    </source>
</evidence>
<comment type="catalytic activity">
    <reaction evidence="21">
        <text>7,8-dihydropteroate + L-glutamate + ATP = 7,8-dihydrofolate + ADP + phosphate + H(+)</text>
        <dbReference type="Rhea" id="RHEA:23584"/>
        <dbReference type="ChEBI" id="CHEBI:15378"/>
        <dbReference type="ChEBI" id="CHEBI:17839"/>
        <dbReference type="ChEBI" id="CHEBI:29985"/>
        <dbReference type="ChEBI" id="CHEBI:30616"/>
        <dbReference type="ChEBI" id="CHEBI:43474"/>
        <dbReference type="ChEBI" id="CHEBI:57451"/>
        <dbReference type="ChEBI" id="CHEBI:456216"/>
        <dbReference type="EC" id="6.3.2.12"/>
    </reaction>
</comment>
<evidence type="ECO:0000256" key="4">
    <source>
        <dbReference type="ARBA" id="ARBA00005150"/>
    </source>
</evidence>
<dbReference type="InterPro" id="IPR036615">
    <property type="entry name" value="Mur_ligase_C_dom_sf"/>
</dbReference>
<evidence type="ECO:0000256" key="20">
    <source>
        <dbReference type="ARBA" id="ARBA00049035"/>
    </source>
</evidence>
<dbReference type="RefSeq" id="WP_200275687.1">
    <property type="nucleotide sequence ID" value="NZ_JAENII010000001.1"/>
</dbReference>
<evidence type="ECO:0000256" key="19">
    <source>
        <dbReference type="ARBA" id="ARBA00047808"/>
    </source>
</evidence>
<dbReference type="Gene3D" id="3.90.190.20">
    <property type="entry name" value="Mur ligase, C-terminal domain"/>
    <property type="match status" value="1"/>
</dbReference>
<comment type="cofactor">
    <cofactor evidence="1">
        <name>Mg(2+)</name>
        <dbReference type="ChEBI" id="CHEBI:18420"/>
    </cofactor>
</comment>
<evidence type="ECO:0000256" key="9">
    <source>
        <dbReference type="ARBA" id="ARBA00022598"/>
    </source>
</evidence>
<dbReference type="SUPFAM" id="SSF53244">
    <property type="entry name" value="MurD-like peptide ligases, peptide-binding domain"/>
    <property type="match status" value="1"/>
</dbReference>
<dbReference type="PANTHER" id="PTHR11136:SF0">
    <property type="entry name" value="DIHYDROFOLATE SYNTHETASE-RELATED"/>
    <property type="match status" value="1"/>
</dbReference>
<evidence type="ECO:0000256" key="12">
    <source>
        <dbReference type="ARBA" id="ARBA00022840"/>
    </source>
</evidence>
<dbReference type="PANTHER" id="PTHR11136">
    <property type="entry name" value="FOLYLPOLYGLUTAMATE SYNTHASE-RELATED"/>
    <property type="match status" value="1"/>
</dbReference>
<comment type="catalytic activity">
    <reaction evidence="18">
        <text>(6S)-5,6,7,8-tetrahydrofolyl-(gamma-L-Glu)(n) + L-glutamate + ATP = (6S)-5,6,7,8-tetrahydrofolyl-(gamma-L-Glu)(n+1) + ADP + phosphate + H(+)</text>
        <dbReference type="Rhea" id="RHEA:10580"/>
        <dbReference type="Rhea" id="RHEA-COMP:14738"/>
        <dbReference type="Rhea" id="RHEA-COMP:14740"/>
        <dbReference type="ChEBI" id="CHEBI:15378"/>
        <dbReference type="ChEBI" id="CHEBI:29985"/>
        <dbReference type="ChEBI" id="CHEBI:30616"/>
        <dbReference type="ChEBI" id="CHEBI:43474"/>
        <dbReference type="ChEBI" id="CHEBI:141005"/>
        <dbReference type="ChEBI" id="CHEBI:456216"/>
        <dbReference type="EC" id="6.3.2.17"/>
    </reaction>
</comment>
<keyword evidence="25" id="KW-1185">Reference proteome</keyword>
<keyword evidence="12" id="KW-0067">ATP-binding</keyword>
<dbReference type="GO" id="GO:0005737">
    <property type="term" value="C:cytoplasm"/>
    <property type="evidence" value="ECO:0007669"/>
    <property type="project" value="TreeGrafter"/>
</dbReference>
<evidence type="ECO:0000256" key="2">
    <source>
        <dbReference type="ARBA" id="ARBA00002714"/>
    </source>
</evidence>
<evidence type="ECO:0000256" key="14">
    <source>
        <dbReference type="ARBA" id="ARBA00022909"/>
    </source>
</evidence>
<dbReference type="GO" id="GO:0008841">
    <property type="term" value="F:dihydrofolate synthase activity"/>
    <property type="evidence" value="ECO:0007669"/>
    <property type="project" value="UniProtKB-EC"/>
</dbReference>
<proteinExistence type="inferred from homology"/>
<accession>A0A934R861</accession>
<evidence type="ECO:0000256" key="11">
    <source>
        <dbReference type="ARBA" id="ARBA00022741"/>
    </source>
</evidence>
<evidence type="ECO:0000256" key="21">
    <source>
        <dbReference type="ARBA" id="ARBA00049161"/>
    </source>
</evidence>
<dbReference type="Gene3D" id="3.40.1190.10">
    <property type="entry name" value="Mur-like, catalytic domain"/>
    <property type="match status" value="1"/>
</dbReference>
<comment type="pathway">
    <text evidence="4">Cofactor biosynthesis; tetrahydrofolylpolyglutamate biosynthesis.</text>
</comment>
<evidence type="ECO:0000256" key="1">
    <source>
        <dbReference type="ARBA" id="ARBA00001946"/>
    </source>
</evidence>
<dbReference type="AlphaFoldDB" id="A0A934R861"/>
<evidence type="ECO:0000313" key="25">
    <source>
        <dbReference type="Proteomes" id="UP000658278"/>
    </source>
</evidence>
<dbReference type="InterPro" id="IPR013221">
    <property type="entry name" value="Mur_ligase_cen"/>
</dbReference>
<dbReference type="EC" id="6.3.2.12" evidence="6"/>
<name>A0A934R861_9BACT</name>
<keyword evidence="10" id="KW-0479">Metal-binding</keyword>
<evidence type="ECO:0000256" key="15">
    <source>
        <dbReference type="ARBA" id="ARBA00030048"/>
    </source>
</evidence>
<evidence type="ECO:0000256" key="10">
    <source>
        <dbReference type="ARBA" id="ARBA00022723"/>
    </source>
</evidence>
<evidence type="ECO:0000259" key="22">
    <source>
        <dbReference type="Pfam" id="PF02875"/>
    </source>
</evidence>
<dbReference type="GO" id="GO:0005524">
    <property type="term" value="F:ATP binding"/>
    <property type="evidence" value="ECO:0007669"/>
    <property type="project" value="UniProtKB-KW"/>
</dbReference>
<dbReference type="NCBIfam" id="TIGR01499">
    <property type="entry name" value="folC"/>
    <property type="match status" value="1"/>
</dbReference>